<keyword evidence="4" id="KW-1185">Reference proteome</keyword>
<feature type="transmembrane region" description="Helical" evidence="1">
    <location>
        <begin position="55"/>
        <end position="75"/>
    </location>
</feature>
<dbReference type="InterPro" id="IPR011043">
    <property type="entry name" value="Gal_Oxase/kelch_b-propeller"/>
</dbReference>
<name>A0AA40A9M4_9PEZI</name>
<dbReference type="AlphaFoldDB" id="A0AA40A9M4"/>
<dbReference type="InterPro" id="IPR008979">
    <property type="entry name" value="Galactose-bd-like_sf"/>
</dbReference>
<reference evidence="3" key="1">
    <citation type="submission" date="2023-06" db="EMBL/GenBank/DDBJ databases">
        <title>Genome-scale phylogeny and comparative genomics of the fungal order Sordariales.</title>
        <authorList>
            <consortium name="Lawrence Berkeley National Laboratory"/>
            <person name="Hensen N."/>
            <person name="Bonometti L."/>
            <person name="Westerberg I."/>
            <person name="Brannstrom I.O."/>
            <person name="Guillou S."/>
            <person name="Cros-Aarteil S."/>
            <person name="Calhoun S."/>
            <person name="Haridas S."/>
            <person name="Kuo A."/>
            <person name="Mondo S."/>
            <person name="Pangilinan J."/>
            <person name="Riley R."/>
            <person name="Labutti K."/>
            <person name="Andreopoulos B."/>
            <person name="Lipzen A."/>
            <person name="Chen C."/>
            <person name="Yanf M."/>
            <person name="Daum C."/>
            <person name="Ng V."/>
            <person name="Clum A."/>
            <person name="Steindorff A."/>
            <person name="Ohm R."/>
            <person name="Martin F."/>
            <person name="Silar P."/>
            <person name="Natvig D."/>
            <person name="Lalanne C."/>
            <person name="Gautier V."/>
            <person name="Ament-Velasquez S.L."/>
            <person name="Kruys A."/>
            <person name="Hutchinson M.I."/>
            <person name="Powell A.J."/>
            <person name="Barry K."/>
            <person name="Miller A.N."/>
            <person name="Grigoriev I.V."/>
            <person name="Debuchy R."/>
            <person name="Gladieux P."/>
            <person name="Thoren M.H."/>
            <person name="Johannesson H."/>
        </authorList>
    </citation>
    <scope>NUCLEOTIDE SEQUENCE</scope>
    <source>
        <strain evidence="3">SMH4607-1</strain>
    </source>
</reference>
<dbReference type="Pfam" id="PF00754">
    <property type="entry name" value="F5_F8_type_C"/>
    <property type="match status" value="1"/>
</dbReference>
<dbReference type="PROSITE" id="PS50022">
    <property type="entry name" value="FA58C_3"/>
    <property type="match status" value="1"/>
</dbReference>
<dbReference type="SUPFAM" id="SSF81296">
    <property type="entry name" value="E set domains"/>
    <property type="match status" value="1"/>
</dbReference>
<dbReference type="InterPro" id="IPR013783">
    <property type="entry name" value="Ig-like_fold"/>
</dbReference>
<feature type="domain" description="F5/8 type C" evidence="2">
    <location>
        <begin position="139"/>
        <end position="238"/>
    </location>
</feature>
<proteinExistence type="predicted"/>
<dbReference type="InterPro" id="IPR037293">
    <property type="entry name" value="Gal_Oxidase_central_sf"/>
</dbReference>
<dbReference type="InterPro" id="IPR015202">
    <property type="entry name" value="GO-like_E_set"/>
</dbReference>
<dbReference type="SUPFAM" id="SSF50965">
    <property type="entry name" value="Galactose oxidase, central domain"/>
    <property type="match status" value="1"/>
</dbReference>
<keyword evidence="1" id="KW-0812">Transmembrane</keyword>
<comment type="caution">
    <text evidence="3">The sequence shown here is derived from an EMBL/GenBank/DDBJ whole genome shotgun (WGS) entry which is preliminary data.</text>
</comment>
<dbReference type="Proteomes" id="UP001172102">
    <property type="component" value="Unassembled WGS sequence"/>
</dbReference>
<sequence length="650" mass="70939">MFNLGRFFYEAVALSEPDATSDSENLLFLASNDAEKTRLPSPPRPQTTLGKLRQLPFFVVKVLFLASVLAFTIFFGQPIANFAALAYNVVLQCGRAHGEAPGVLLEGGVLEPVAVGPAAAPWHDSAPLVGQGATVTKPVLPAATPWGATRIEDRTGWKPTCSSNQADSTAGCDKAIDARGGETDWKSATSPGAVHWIAIDLGREVIIHSLAVIPSQSSEDEGAVRKHRVEVRGTTGEWQLVALGAWRDSGGTAMLEPRLARFVNISVVDTHGDVGFVAISDINVWTLPDIPVAANNRERKTVLAEWDPASGNNITEQTVDKTHHDVFCPGTSMDEIGQVIFTGGSTADVFSIYNPDNGWEMPANNKVNKSRGYQGQTYLPDGRTFMIGGTWPDDSDVDQDGEIYDPKLGGWTLLKGKIPADSIRIDKSRCEPWSDAGGCVKDQWRQHHPWLFAWKDGSVFHTCLSKKMNWFFLTKGSERVEEGGLRRDAASHSIPRAYHSWALLLPDASVLVGGGVLNKDHEKTNHYDAQIYQSDYLAPDAETTAARPTITNDNPPNIEEYQLGPNLTIPILTDVEVDDASLIRYSATTHSLNNDLRRIHLTLVPQGNAADRKYTADIPSGAGVTLPGYWMLFVLRKGVPSHAKTIRIYK</sequence>
<evidence type="ECO:0000259" key="2">
    <source>
        <dbReference type="PROSITE" id="PS50022"/>
    </source>
</evidence>
<dbReference type="SUPFAM" id="SSF49785">
    <property type="entry name" value="Galactose-binding domain-like"/>
    <property type="match status" value="1"/>
</dbReference>
<dbReference type="EMBL" id="JAUKUA010000005">
    <property type="protein sequence ID" value="KAK0711779.1"/>
    <property type="molecule type" value="Genomic_DNA"/>
</dbReference>
<gene>
    <name evidence="3" type="ORF">B0H67DRAFT_647127</name>
</gene>
<dbReference type="Pfam" id="PF09118">
    <property type="entry name" value="GO-like_E_set"/>
    <property type="match status" value="1"/>
</dbReference>
<accession>A0AA40A9M4</accession>
<protein>
    <recommendedName>
        <fullName evidence="2">F5/8 type C domain-containing protein</fullName>
    </recommendedName>
</protein>
<evidence type="ECO:0000313" key="3">
    <source>
        <dbReference type="EMBL" id="KAK0711779.1"/>
    </source>
</evidence>
<dbReference type="InterPro" id="IPR014756">
    <property type="entry name" value="Ig_E-set"/>
</dbReference>
<dbReference type="InterPro" id="IPR000421">
    <property type="entry name" value="FA58C"/>
</dbReference>
<keyword evidence="1" id="KW-1133">Transmembrane helix</keyword>
<evidence type="ECO:0000313" key="4">
    <source>
        <dbReference type="Proteomes" id="UP001172102"/>
    </source>
</evidence>
<dbReference type="Gene3D" id="2.60.40.10">
    <property type="entry name" value="Immunoglobulins"/>
    <property type="match status" value="1"/>
</dbReference>
<dbReference type="PANTHER" id="PTHR32208">
    <property type="entry name" value="SECRETED PROTEIN-RELATED"/>
    <property type="match status" value="1"/>
</dbReference>
<dbReference type="Gene3D" id="2.130.10.80">
    <property type="entry name" value="Galactose oxidase/kelch, beta-propeller"/>
    <property type="match status" value="2"/>
</dbReference>
<evidence type="ECO:0000256" key="1">
    <source>
        <dbReference type="SAM" id="Phobius"/>
    </source>
</evidence>
<keyword evidence="1" id="KW-0472">Membrane</keyword>
<organism evidence="3 4">
    <name type="scientific">Lasiosphaeris hirsuta</name>
    <dbReference type="NCBI Taxonomy" id="260670"/>
    <lineage>
        <taxon>Eukaryota</taxon>
        <taxon>Fungi</taxon>
        <taxon>Dikarya</taxon>
        <taxon>Ascomycota</taxon>
        <taxon>Pezizomycotina</taxon>
        <taxon>Sordariomycetes</taxon>
        <taxon>Sordariomycetidae</taxon>
        <taxon>Sordariales</taxon>
        <taxon>Lasiosphaeriaceae</taxon>
        <taxon>Lasiosphaeris</taxon>
    </lineage>
</organism>
<dbReference type="PANTHER" id="PTHR32208:SF68">
    <property type="entry name" value="GALACTOSE OXIDASE"/>
    <property type="match status" value="1"/>
</dbReference>
<dbReference type="CDD" id="cd02851">
    <property type="entry name" value="E_set_GO_C"/>
    <property type="match status" value="1"/>
</dbReference>